<comment type="subcellular location">
    <subcellularLocation>
        <location evidence="11">Cytoplasm</location>
    </subcellularLocation>
</comment>
<evidence type="ECO:0000256" key="11">
    <source>
        <dbReference type="RuleBase" id="RU362034"/>
    </source>
</evidence>
<feature type="coiled-coil region" evidence="11">
    <location>
        <begin position="398"/>
        <end position="526"/>
    </location>
</feature>
<dbReference type="Pfam" id="PF02861">
    <property type="entry name" value="Clp_N"/>
    <property type="match status" value="1"/>
</dbReference>
<dbReference type="InterPro" id="IPR003959">
    <property type="entry name" value="ATPase_AAA_core"/>
</dbReference>
<gene>
    <name evidence="11" type="primary">clpB</name>
    <name evidence="13" type="ORF">HNQ61_001198</name>
</gene>
<dbReference type="Gene3D" id="3.40.50.300">
    <property type="entry name" value="P-loop containing nucleotide triphosphate hydrolases"/>
    <property type="match status" value="3"/>
</dbReference>
<dbReference type="SUPFAM" id="SSF52540">
    <property type="entry name" value="P-loop containing nucleoside triphosphate hydrolases"/>
    <property type="match status" value="2"/>
</dbReference>
<dbReference type="GO" id="GO:0016887">
    <property type="term" value="F:ATP hydrolysis activity"/>
    <property type="evidence" value="ECO:0007669"/>
    <property type="project" value="InterPro"/>
</dbReference>
<accession>A0A841GVV2</accession>
<comment type="subunit">
    <text evidence="8">Homohexamer. The oligomerization is ATP-dependent.</text>
</comment>
<dbReference type="InterPro" id="IPR041546">
    <property type="entry name" value="ClpA/ClpB_AAA_lid"/>
</dbReference>
<dbReference type="PROSITE" id="PS00870">
    <property type="entry name" value="CLPAB_1"/>
    <property type="match status" value="1"/>
</dbReference>
<proteinExistence type="inferred from homology"/>
<dbReference type="Gene3D" id="1.10.8.60">
    <property type="match status" value="1"/>
</dbReference>
<feature type="domain" description="Clp R" evidence="12">
    <location>
        <begin position="4"/>
        <end position="146"/>
    </location>
</feature>
<dbReference type="InterPro" id="IPR003593">
    <property type="entry name" value="AAA+_ATPase"/>
</dbReference>
<dbReference type="Pfam" id="PF17871">
    <property type="entry name" value="AAA_lid_9"/>
    <property type="match status" value="1"/>
</dbReference>
<sequence length="872" mass="97171">MINFERLTVKSAEAIQEASNQARKAGNPTIEDLHLVSALLEQEEGIVVPILQKVGVNTTRLRTEVDAARARLPKQSGGSNPTISRELNEALDRAEEEARTLKDEYVSTEHLLLGLAEKGFSTRDMLRAQGAGIDALRQALEQVRGSHRVTDQNPEDKYQALQRFSTDLTERARRGKLDPVIGRDEEIRRVVQVLSRRTKNNPVLIGEPGVGKTAIAEGLAQRIVNGDVPEGLRDKTLVSLDIGSMLAGAKYRGEFEERLKSVLKELSDSADKFIVFIDELHTIVGAGKTEGSPDAGNMLKPALARGELRLVGATTLDEYRQYIEKDAALERRFQPVFVGEPSVEDTIAILRGLKERYEVHHGVRITDPAIVAAATLSNRYIGDRFLPDKAVDLIDEAASRLRIEIDSLPQEIDEVERRIMQLEIERQALSRESDPASRERLQRLEQELAGLRESSSGMKAQWQSEKSVIGDLREKKEKLDALRVELERVSRTGDLNRAAELQYGAIPQMQKELEAEEARLGEVQKTSRYLKEEVDSEDIAEVVAQWTGIPVSRMVQSDRERLARLDQHLNLRVIGQPEATQAVADAVRRSRSGMQDPNRPIGSFIFLGPTGVGKTETARALAQFLFDDEDAMVRIDMSEYMEKHAVSRLVGAPPGYVGYEEGGQLTEAVRRRPYSVILFDEIEKAHPDVFNILLQILDDGRVTDSQGRTVNFRNSVIIMTSNIGSPLILDQAARLADPATAGEVEKLVLGELRQHFRPEFLNRVDDVIVFRPLGRGELTHIVDLQLRRLEELLADRKLSLHMTDAAKAFVAEEGYDPAYGARPLKRAIQRLLQNPLALRILEGQFQDGDTVRVDRDPAGGLTFSAEGRTAAA</sequence>
<dbReference type="Proteomes" id="UP000582837">
    <property type="component" value="Unassembled WGS sequence"/>
</dbReference>
<evidence type="ECO:0000259" key="12">
    <source>
        <dbReference type="PROSITE" id="PS51903"/>
    </source>
</evidence>
<dbReference type="PANTHER" id="PTHR11638">
    <property type="entry name" value="ATP-DEPENDENT CLP PROTEASE"/>
    <property type="match status" value="1"/>
</dbReference>
<evidence type="ECO:0000256" key="4">
    <source>
        <dbReference type="ARBA" id="ARBA00022741"/>
    </source>
</evidence>
<dbReference type="InterPro" id="IPR028299">
    <property type="entry name" value="ClpA/B_CS2"/>
</dbReference>
<dbReference type="EMBL" id="JACHIA010000002">
    <property type="protein sequence ID" value="MBB6069583.1"/>
    <property type="molecule type" value="Genomic_DNA"/>
</dbReference>
<dbReference type="SMART" id="SM00382">
    <property type="entry name" value="AAA"/>
    <property type="match status" value="2"/>
</dbReference>
<protein>
    <recommendedName>
        <fullName evidence="2 11">Chaperone protein ClpB</fullName>
    </recommendedName>
</protein>
<keyword evidence="5 10" id="KW-0067">ATP-binding</keyword>
<dbReference type="InterPro" id="IPR004176">
    <property type="entry name" value="Clp_R_N"/>
</dbReference>
<evidence type="ECO:0000256" key="5">
    <source>
        <dbReference type="ARBA" id="ARBA00022840"/>
    </source>
</evidence>
<dbReference type="SUPFAM" id="SSF81923">
    <property type="entry name" value="Double Clp-N motif"/>
    <property type="match status" value="1"/>
</dbReference>
<dbReference type="FunFam" id="3.40.50.300:FF:000025">
    <property type="entry name" value="ATP-dependent Clp protease subunit"/>
    <property type="match status" value="1"/>
</dbReference>
<dbReference type="CDD" id="cd19499">
    <property type="entry name" value="RecA-like_ClpB_Hsp104-like"/>
    <property type="match status" value="1"/>
</dbReference>
<dbReference type="AlphaFoldDB" id="A0A841GVV2"/>
<dbReference type="Gene3D" id="1.10.1780.10">
    <property type="entry name" value="Clp, N-terminal domain"/>
    <property type="match status" value="1"/>
</dbReference>
<dbReference type="Pfam" id="PF00004">
    <property type="entry name" value="AAA"/>
    <property type="match status" value="1"/>
</dbReference>
<dbReference type="InterPro" id="IPR001270">
    <property type="entry name" value="ClpA/B"/>
</dbReference>
<evidence type="ECO:0000256" key="6">
    <source>
        <dbReference type="ARBA" id="ARBA00023054"/>
    </source>
</evidence>
<evidence type="ECO:0000313" key="14">
    <source>
        <dbReference type="Proteomes" id="UP000582837"/>
    </source>
</evidence>
<dbReference type="PROSITE" id="PS00871">
    <property type="entry name" value="CLPAB_2"/>
    <property type="match status" value="1"/>
</dbReference>
<dbReference type="GO" id="GO:0005524">
    <property type="term" value="F:ATP binding"/>
    <property type="evidence" value="ECO:0007669"/>
    <property type="project" value="UniProtKB-UniRule"/>
</dbReference>
<keyword evidence="6 11" id="KW-0175">Coiled coil</keyword>
<organism evidence="13 14">
    <name type="scientific">Longimicrobium terrae</name>
    <dbReference type="NCBI Taxonomy" id="1639882"/>
    <lineage>
        <taxon>Bacteria</taxon>
        <taxon>Pseudomonadati</taxon>
        <taxon>Gemmatimonadota</taxon>
        <taxon>Longimicrobiia</taxon>
        <taxon>Longimicrobiales</taxon>
        <taxon>Longimicrobiaceae</taxon>
        <taxon>Longimicrobium</taxon>
    </lineage>
</organism>
<dbReference type="Pfam" id="PF07724">
    <property type="entry name" value="AAA_2"/>
    <property type="match status" value="1"/>
</dbReference>
<dbReference type="GO" id="GO:0034605">
    <property type="term" value="P:cellular response to heat"/>
    <property type="evidence" value="ECO:0007669"/>
    <property type="project" value="TreeGrafter"/>
</dbReference>
<keyword evidence="11" id="KW-0963">Cytoplasm</keyword>
<comment type="function">
    <text evidence="11">Part of a stress-induced multi-chaperone system, it is involved in the recovery of the cell from heat-induced damage, in cooperation with DnaK, DnaJ and GrpE.</text>
</comment>
<keyword evidence="13" id="KW-0645">Protease</keyword>
<dbReference type="SMART" id="SM01086">
    <property type="entry name" value="ClpB_D2-small"/>
    <property type="match status" value="1"/>
</dbReference>
<evidence type="ECO:0000256" key="1">
    <source>
        <dbReference type="ARBA" id="ARBA00008675"/>
    </source>
</evidence>
<dbReference type="PRINTS" id="PR00300">
    <property type="entry name" value="CLPPROTEASEA"/>
</dbReference>
<dbReference type="RefSeq" id="WP_205761890.1">
    <property type="nucleotide sequence ID" value="NZ_JABDTL010000002.1"/>
</dbReference>
<comment type="subunit">
    <text evidence="11">Homohexamer; The oligomerization is ATP-dependent.</text>
</comment>
<keyword evidence="11" id="KW-0346">Stress response</keyword>
<dbReference type="GO" id="GO:0008233">
    <property type="term" value="F:peptidase activity"/>
    <property type="evidence" value="ECO:0007669"/>
    <property type="project" value="UniProtKB-KW"/>
</dbReference>
<evidence type="ECO:0000256" key="9">
    <source>
        <dbReference type="PROSITE-ProRule" id="PRU01251"/>
    </source>
</evidence>
<dbReference type="Pfam" id="PF10431">
    <property type="entry name" value="ClpB_D2-small"/>
    <property type="match status" value="1"/>
</dbReference>
<keyword evidence="13" id="KW-0378">Hydrolase</keyword>
<keyword evidence="7 10" id="KW-0143">Chaperone</keyword>
<dbReference type="GO" id="GO:0005737">
    <property type="term" value="C:cytoplasm"/>
    <property type="evidence" value="ECO:0007669"/>
    <property type="project" value="UniProtKB-SubCell"/>
</dbReference>
<reference evidence="13 14" key="1">
    <citation type="submission" date="2020-08" db="EMBL/GenBank/DDBJ databases">
        <title>Genomic Encyclopedia of Type Strains, Phase IV (KMG-IV): sequencing the most valuable type-strain genomes for metagenomic binning, comparative biology and taxonomic classification.</title>
        <authorList>
            <person name="Goeker M."/>
        </authorList>
    </citation>
    <scope>NUCLEOTIDE SEQUENCE [LARGE SCALE GENOMIC DNA]</scope>
    <source>
        <strain evidence="13 14">DSM 29007</strain>
    </source>
</reference>
<keyword evidence="4 10" id="KW-0547">Nucleotide-binding</keyword>
<keyword evidence="14" id="KW-1185">Reference proteome</keyword>
<evidence type="ECO:0000256" key="2">
    <source>
        <dbReference type="ARBA" id="ARBA00017574"/>
    </source>
</evidence>
<dbReference type="InterPro" id="IPR018368">
    <property type="entry name" value="ClpA/B_CS1"/>
</dbReference>
<dbReference type="CDD" id="cd00009">
    <property type="entry name" value="AAA"/>
    <property type="match status" value="1"/>
</dbReference>
<evidence type="ECO:0000256" key="8">
    <source>
        <dbReference type="ARBA" id="ARBA00026057"/>
    </source>
</evidence>
<dbReference type="GO" id="GO:0006508">
    <property type="term" value="P:proteolysis"/>
    <property type="evidence" value="ECO:0007669"/>
    <property type="project" value="UniProtKB-KW"/>
</dbReference>
<keyword evidence="3 9" id="KW-0677">Repeat</keyword>
<dbReference type="InterPro" id="IPR050130">
    <property type="entry name" value="ClpA_ClpB"/>
</dbReference>
<dbReference type="InterPro" id="IPR036628">
    <property type="entry name" value="Clp_N_dom_sf"/>
</dbReference>
<evidence type="ECO:0000256" key="7">
    <source>
        <dbReference type="ARBA" id="ARBA00023186"/>
    </source>
</evidence>
<dbReference type="InterPro" id="IPR017730">
    <property type="entry name" value="Chaperonin_ClpB"/>
</dbReference>
<feature type="coiled-coil region" evidence="11">
    <location>
        <begin position="84"/>
        <end position="111"/>
    </location>
</feature>
<dbReference type="PROSITE" id="PS51903">
    <property type="entry name" value="CLP_R"/>
    <property type="match status" value="1"/>
</dbReference>
<dbReference type="NCBIfam" id="TIGR03346">
    <property type="entry name" value="chaperone_ClpB"/>
    <property type="match status" value="1"/>
</dbReference>
<dbReference type="FunFam" id="3.40.50.300:FF:000120">
    <property type="entry name" value="ATP-dependent chaperone ClpB"/>
    <property type="match status" value="1"/>
</dbReference>
<dbReference type="FunFam" id="1.10.8.60:FF:000017">
    <property type="entry name" value="ATP-dependent chaperone ClpB"/>
    <property type="match status" value="1"/>
</dbReference>
<comment type="caution">
    <text evidence="13">The sequence shown here is derived from an EMBL/GenBank/DDBJ whole genome shotgun (WGS) entry which is preliminary data.</text>
</comment>
<name>A0A841GVV2_9BACT</name>
<dbReference type="GO" id="GO:0042026">
    <property type="term" value="P:protein refolding"/>
    <property type="evidence" value="ECO:0007669"/>
    <property type="project" value="UniProtKB-UniRule"/>
</dbReference>
<dbReference type="FunFam" id="3.40.50.300:FF:000010">
    <property type="entry name" value="Chaperone clpB 1, putative"/>
    <property type="match status" value="1"/>
</dbReference>
<dbReference type="InterPro" id="IPR019489">
    <property type="entry name" value="Clp_ATPase_C"/>
</dbReference>
<evidence type="ECO:0000313" key="13">
    <source>
        <dbReference type="EMBL" id="MBB6069583.1"/>
    </source>
</evidence>
<evidence type="ECO:0000256" key="10">
    <source>
        <dbReference type="RuleBase" id="RU004432"/>
    </source>
</evidence>
<comment type="similarity">
    <text evidence="1 10">Belongs to the ClpA/ClpB family.</text>
</comment>
<dbReference type="PANTHER" id="PTHR11638:SF18">
    <property type="entry name" value="HEAT SHOCK PROTEIN 104"/>
    <property type="match status" value="1"/>
</dbReference>
<dbReference type="InterPro" id="IPR027417">
    <property type="entry name" value="P-loop_NTPase"/>
</dbReference>
<evidence type="ECO:0000256" key="3">
    <source>
        <dbReference type="ARBA" id="ARBA00022737"/>
    </source>
</evidence>